<reference evidence="2 3" key="1">
    <citation type="journal article" date="2013" name="PLoS ONE">
        <title>Assembly-driven community genomics of a hypersaline microbial ecosystem.</title>
        <authorList>
            <person name="Podell S."/>
            <person name="Ugalde J.A."/>
            <person name="Narasingarao P."/>
            <person name="Banfield J.F."/>
            <person name="Heidelberg K.B."/>
            <person name="Allen E.E."/>
        </authorList>
    </citation>
    <scope>NUCLEOTIDE SEQUENCE [LARGE SCALE GENOMIC DNA]</scope>
    <source>
        <strain evidence="3">J07HQW1</strain>
    </source>
</reference>
<protein>
    <submittedName>
        <fullName evidence="2">Uncharacterized protein</fullName>
    </submittedName>
</protein>
<gene>
    <name evidence="2" type="ORF">J07HQW1_00122</name>
</gene>
<evidence type="ECO:0000313" key="3">
    <source>
        <dbReference type="Proteomes" id="UP000030649"/>
    </source>
</evidence>
<feature type="non-terminal residue" evidence="2">
    <location>
        <position position="36"/>
    </location>
</feature>
<dbReference type="HOGENOM" id="CLU_3360921_0_0_2"/>
<sequence>MSKYGKSPDVSPTTSFDTDDPSVVIDALSAGKDVTV</sequence>
<accession>U1MKJ2</accession>
<dbReference type="AlphaFoldDB" id="U1MKJ2"/>
<feature type="region of interest" description="Disordered" evidence="1">
    <location>
        <begin position="1"/>
        <end position="21"/>
    </location>
</feature>
<evidence type="ECO:0000256" key="1">
    <source>
        <dbReference type="SAM" id="MobiDB-lite"/>
    </source>
</evidence>
<name>U1MKJ2_9EURY</name>
<proteinExistence type="predicted"/>
<dbReference type="EMBL" id="KE356560">
    <property type="protein sequence ID" value="ERG90109.1"/>
    <property type="molecule type" value="Genomic_DNA"/>
</dbReference>
<dbReference type="Proteomes" id="UP000030649">
    <property type="component" value="Unassembled WGS sequence"/>
</dbReference>
<evidence type="ECO:0000313" key="2">
    <source>
        <dbReference type="EMBL" id="ERG90109.1"/>
    </source>
</evidence>
<organism evidence="2 3">
    <name type="scientific">Haloquadratum walsbyi J07HQW1</name>
    <dbReference type="NCBI Taxonomy" id="1238424"/>
    <lineage>
        <taxon>Archaea</taxon>
        <taxon>Methanobacteriati</taxon>
        <taxon>Methanobacteriota</taxon>
        <taxon>Stenosarchaea group</taxon>
        <taxon>Halobacteria</taxon>
        <taxon>Halobacteriales</taxon>
        <taxon>Haloferacaceae</taxon>
        <taxon>Haloquadratum</taxon>
    </lineage>
</organism>
<dbReference type="STRING" id="1238424.J07HQW1_00122"/>